<dbReference type="PROSITE" id="PS50181">
    <property type="entry name" value="FBOX"/>
    <property type="match status" value="1"/>
</dbReference>
<reference evidence="2 3" key="2">
    <citation type="submission" date="2024-10" db="EMBL/GenBank/DDBJ databases">
        <authorList>
            <person name="Ryan C."/>
        </authorList>
    </citation>
    <scope>NUCLEOTIDE SEQUENCE [LARGE SCALE GENOMIC DNA]</scope>
</reference>
<proteinExistence type="predicted"/>
<dbReference type="InterPro" id="IPR050796">
    <property type="entry name" value="SCF_F-box_component"/>
</dbReference>
<dbReference type="SUPFAM" id="SSF81383">
    <property type="entry name" value="F-box domain"/>
    <property type="match status" value="1"/>
</dbReference>
<dbReference type="Proteomes" id="UP001497457">
    <property type="component" value="Chromosome 11b"/>
</dbReference>
<sequence>MLAAIVKIDDDDDARPLADGNYGVLPADVLYDILLRLPANHLCRLRLVCRSWRSLTSDPLFELADCLVMVHRNIKDSMTDLWYIEDTSESLWTKRCSIRWTTIADFQSIGHITPLMVSDGGRIVFWVPEKGIIGAYDPKTSSWINLVRMGDYFAVAMHQGSLLCSGVKVY</sequence>
<dbReference type="InterPro" id="IPR001810">
    <property type="entry name" value="F-box_dom"/>
</dbReference>
<evidence type="ECO:0000259" key="1">
    <source>
        <dbReference type="PROSITE" id="PS50181"/>
    </source>
</evidence>
<dbReference type="CDD" id="cd22157">
    <property type="entry name" value="F-box_AtFBW1-like"/>
    <property type="match status" value="1"/>
</dbReference>
<organism evidence="2 3">
    <name type="scientific">Urochloa decumbens</name>
    <dbReference type="NCBI Taxonomy" id="240449"/>
    <lineage>
        <taxon>Eukaryota</taxon>
        <taxon>Viridiplantae</taxon>
        <taxon>Streptophyta</taxon>
        <taxon>Embryophyta</taxon>
        <taxon>Tracheophyta</taxon>
        <taxon>Spermatophyta</taxon>
        <taxon>Magnoliopsida</taxon>
        <taxon>Liliopsida</taxon>
        <taxon>Poales</taxon>
        <taxon>Poaceae</taxon>
        <taxon>PACMAD clade</taxon>
        <taxon>Panicoideae</taxon>
        <taxon>Panicodae</taxon>
        <taxon>Paniceae</taxon>
        <taxon>Melinidinae</taxon>
        <taxon>Urochloa</taxon>
    </lineage>
</organism>
<evidence type="ECO:0000313" key="3">
    <source>
        <dbReference type="Proteomes" id="UP001497457"/>
    </source>
</evidence>
<keyword evidence="3" id="KW-1185">Reference proteome</keyword>
<feature type="domain" description="F-box" evidence="1">
    <location>
        <begin position="19"/>
        <end position="64"/>
    </location>
</feature>
<dbReference type="SMART" id="SM00256">
    <property type="entry name" value="FBOX"/>
    <property type="match status" value="1"/>
</dbReference>
<dbReference type="Pfam" id="PF12937">
    <property type="entry name" value="F-box-like"/>
    <property type="match status" value="1"/>
</dbReference>
<dbReference type="Gene3D" id="1.20.1280.50">
    <property type="match status" value="1"/>
</dbReference>
<name>A0ABC8VVX2_9POAL</name>
<reference evidence="3" key="1">
    <citation type="submission" date="2024-06" db="EMBL/GenBank/DDBJ databases">
        <authorList>
            <person name="Ryan C."/>
        </authorList>
    </citation>
    <scope>NUCLEOTIDE SEQUENCE [LARGE SCALE GENOMIC DNA]</scope>
</reference>
<dbReference type="InterPro" id="IPR036047">
    <property type="entry name" value="F-box-like_dom_sf"/>
</dbReference>
<dbReference type="EMBL" id="OZ075121">
    <property type="protein sequence ID" value="CAL4897534.1"/>
    <property type="molecule type" value="Genomic_DNA"/>
</dbReference>
<evidence type="ECO:0000313" key="2">
    <source>
        <dbReference type="EMBL" id="CAL4897534.1"/>
    </source>
</evidence>
<protein>
    <recommendedName>
        <fullName evidence="1">F-box domain-containing protein</fullName>
    </recommendedName>
</protein>
<accession>A0ABC8VVX2</accession>
<dbReference type="PANTHER" id="PTHR31672">
    <property type="entry name" value="BNACNNG10540D PROTEIN"/>
    <property type="match status" value="1"/>
</dbReference>
<gene>
    <name evidence="2" type="ORF">URODEC1_LOCUS7305</name>
</gene>
<dbReference type="AlphaFoldDB" id="A0ABC8VVX2"/>